<keyword evidence="7" id="KW-0408">Iron</keyword>
<name>A0ABR2ZNV3_9AGAR</name>
<organism evidence="10 11">
    <name type="scientific">Marasmius tenuissimus</name>
    <dbReference type="NCBI Taxonomy" id="585030"/>
    <lineage>
        <taxon>Eukaryota</taxon>
        <taxon>Fungi</taxon>
        <taxon>Dikarya</taxon>
        <taxon>Basidiomycota</taxon>
        <taxon>Agaricomycotina</taxon>
        <taxon>Agaricomycetes</taxon>
        <taxon>Agaricomycetidae</taxon>
        <taxon>Agaricales</taxon>
        <taxon>Marasmiineae</taxon>
        <taxon>Marasmiaceae</taxon>
        <taxon>Marasmius</taxon>
    </lineage>
</organism>
<dbReference type="Pfam" id="PF00067">
    <property type="entry name" value="p450"/>
    <property type="match status" value="1"/>
</dbReference>
<dbReference type="InterPro" id="IPR036396">
    <property type="entry name" value="Cyt_P450_sf"/>
</dbReference>
<dbReference type="Gene3D" id="1.10.630.10">
    <property type="entry name" value="Cytochrome P450"/>
    <property type="match status" value="1"/>
</dbReference>
<evidence type="ECO:0000256" key="1">
    <source>
        <dbReference type="ARBA" id="ARBA00001971"/>
    </source>
</evidence>
<dbReference type="InterPro" id="IPR001128">
    <property type="entry name" value="Cyt_P450"/>
</dbReference>
<comment type="caution">
    <text evidence="10">The sequence shown here is derived from an EMBL/GenBank/DDBJ whole genome shotgun (WGS) entry which is preliminary data.</text>
</comment>
<keyword evidence="4" id="KW-0349">Heme</keyword>
<keyword evidence="5" id="KW-0479">Metal-binding</keyword>
<evidence type="ECO:0000256" key="2">
    <source>
        <dbReference type="ARBA" id="ARBA00005179"/>
    </source>
</evidence>
<evidence type="ECO:0000313" key="11">
    <source>
        <dbReference type="Proteomes" id="UP001437256"/>
    </source>
</evidence>
<dbReference type="PANTHER" id="PTHR46300:SF7">
    <property type="entry name" value="P450, PUTATIVE (EUROFUNG)-RELATED"/>
    <property type="match status" value="1"/>
</dbReference>
<proteinExistence type="inferred from homology"/>
<keyword evidence="11" id="KW-1185">Reference proteome</keyword>
<protein>
    <recommendedName>
        <fullName evidence="12">Cytochrome P450</fullName>
    </recommendedName>
</protein>
<evidence type="ECO:0000313" key="10">
    <source>
        <dbReference type="EMBL" id="KAL0063098.1"/>
    </source>
</evidence>
<evidence type="ECO:0000256" key="5">
    <source>
        <dbReference type="ARBA" id="ARBA00022723"/>
    </source>
</evidence>
<feature type="region of interest" description="Disordered" evidence="9">
    <location>
        <begin position="418"/>
        <end position="437"/>
    </location>
</feature>
<reference evidence="10 11" key="1">
    <citation type="submission" date="2024-05" db="EMBL/GenBank/DDBJ databases">
        <title>A draft genome resource for the thread blight pathogen Marasmius tenuissimus strain MS-2.</title>
        <authorList>
            <person name="Yulfo-Soto G.E."/>
            <person name="Baruah I.K."/>
            <person name="Amoako-Attah I."/>
            <person name="Bukari Y."/>
            <person name="Meinhardt L.W."/>
            <person name="Bailey B.A."/>
            <person name="Cohen S.P."/>
        </authorList>
    </citation>
    <scope>NUCLEOTIDE SEQUENCE [LARGE SCALE GENOMIC DNA]</scope>
    <source>
        <strain evidence="10 11">MS-2</strain>
    </source>
</reference>
<comment type="pathway">
    <text evidence="2">Secondary metabolite biosynthesis.</text>
</comment>
<dbReference type="CDD" id="cd11065">
    <property type="entry name" value="CYP64-like"/>
    <property type="match status" value="1"/>
</dbReference>
<sequence length="437" mass="49453">MAPNSFVVLDICLATLGLVLLRKLWLSRRQKYRLPPGPSGFPLLGNVLDMPSEQEWLTFAQWGEAYGDICSVTVLGQTIVVLNSLKAAVDILDKKSSIYSDRPILQMGGELVGWKNTLALLPYGDRFRRYRKIFHRLIGSPATMRQYHPALELETQRFLQRVLRTPSNVQDHIRKTAGAIILRISHGYEVNDAHDPFVHLADLATEQFSLATSPGQFLVDVFPPLRHIPNWFPGARFKRTAKEWASTLTEMVEQPHNYVKQQIAAGTAMPSFSSSLLQNKSLTEEEEFDLKWSTASLYSGASDTTVSAIYSFYLAMTLHPEVLKKAQTEIDTVIGNDRLPGIEDRGQLPYIDALVKEVFRWNSVVPLGVPHRSVQDDVHEGYFIPKGSLIIPNIWKMTHDSGNYPNPMEFNPERFLPVDGQPKQPDPRHQCFGFGRR</sequence>
<evidence type="ECO:0000256" key="3">
    <source>
        <dbReference type="ARBA" id="ARBA00010617"/>
    </source>
</evidence>
<dbReference type="InterPro" id="IPR050364">
    <property type="entry name" value="Cytochrome_P450_fung"/>
</dbReference>
<keyword evidence="8" id="KW-0503">Monooxygenase</keyword>
<evidence type="ECO:0000256" key="4">
    <source>
        <dbReference type="ARBA" id="ARBA00022617"/>
    </source>
</evidence>
<evidence type="ECO:0008006" key="12">
    <source>
        <dbReference type="Google" id="ProtNLM"/>
    </source>
</evidence>
<evidence type="ECO:0000256" key="7">
    <source>
        <dbReference type="ARBA" id="ARBA00023004"/>
    </source>
</evidence>
<dbReference type="PRINTS" id="PR00463">
    <property type="entry name" value="EP450I"/>
</dbReference>
<dbReference type="Proteomes" id="UP001437256">
    <property type="component" value="Unassembled WGS sequence"/>
</dbReference>
<accession>A0ABR2ZNV3</accession>
<comment type="similarity">
    <text evidence="3">Belongs to the cytochrome P450 family.</text>
</comment>
<gene>
    <name evidence="10" type="ORF">AAF712_010006</name>
</gene>
<comment type="cofactor">
    <cofactor evidence="1">
        <name>heme</name>
        <dbReference type="ChEBI" id="CHEBI:30413"/>
    </cofactor>
</comment>
<dbReference type="InterPro" id="IPR002401">
    <property type="entry name" value="Cyt_P450_E_grp-I"/>
</dbReference>
<evidence type="ECO:0000256" key="8">
    <source>
        <dbReference type="ARBA" id="ARBA00023033"/>
    </source>
</evidence>
<evidence type="ECO:0000256" key="6">
    <source>
        <dbReference type="ARBA" id="ARBA00023002"/>
    </source>
</evidence>
<dbReference type="PANTHER" id="PTHR46300">
    <property type="entry name" value="P450, PUTATIVE (EUROFUNG)-RELATED-RELATED"/>
    <property type="match status" value="1"/>
</dbReference>
<evidence type="ECO:0000256" key="9">
    <source>
        <dbReference type="SAM" id="MobiDB-lite"/>
    </source>
</evidence>
<dbReference type="EMBL" id="JBBXMP010000088">
    <property type="protein sequence ID" value="KAL0063098.1"/>
    <property type="molecule type" value="Genomic_DNA"/>
</dbReference>
<keyword evidence="6" id="KW-0560">Oxidoreductase</keyword>
<dbReference type="SUPFAM" id="SSF48264">
    <property type="entry name" value="Cytochrome P450"/>
    <property type="match status" value="1"/>
</dbReference>